<evidence type="ECO:0000256" key="1">
    <source>
        <dbReference type="SAM" id="Phobius"/>
    </source>
</evidence>
<keyword evidence="1" id="KW-1133">Transmembrane helix</keyword>
<feature type="transmembrane region" description="Helical" evidence="1">
    <location>
        <begin position="77"/>
        <end position="101"/>
    </location>
</feature>
<protein>
    <submittedName>
        <fullName evidence="2">Uncharacterized protein</fullName>
    </submittedName>
</protein>
<keyword evidence="1" id="KW-0812">Transmembrane</keyword>
<reference evidence="2 3" key="1">
    <citation type="submission" date="2024-02" db="EMBL/GenBank/DDBJ databases">
        <title>A nitrogen-fixing paenibacillus bacterium.</title>
        <authorList>
            <person name="Zhang W.L."/>
            <person name="Chen S.F."/>
        </authorList>
    </citation>
    <scope>NUCLEOTIDE SEQUENCE [LARGE SCALE GENOMIC DNA]</scope>
    <source>
        <strain evidence="2 3">M1</strain>
    </source>
</reference>
<keyword evidence="3" id="KW-1185">Reference proteome</keyword>
<dbReference type="Proteomes" id="UP001306950">
    <property type="component" value="Unassembled WGS sequence"/>
</dbReference>
<organism evidence="2 3">
    <name type="scientific">Paenibacillus haidiansis</name>
    <dbReference type="NCBI Taxonomy" id="1574488"/>
    <lineage>
        <taxon>Bacteria</taxon>
        <taxon>Bacillati</taxon>
        <taxon>Bacillota</taxon>
        <taxon>Bacilli</taxon>
        <taxon>Bacillales</taxon>
        <taxon>Paenibacillaceae</taxon>
        <taxon>Paenibacillus</taxon>
    </lineage>
</organism>
<gene>
    <name evidence="2" type="ORF">V3851_24605</name>
</gene>
<dbReference type="RefSeq" id="WP_331849087.1">
    <property type="nucleotide sequence ID" value="NZ_JAZHPZ010000021.1"/>
</dbReference>
<feature type="transmembrane region" description="Helical" evidence="1">
    <location>
        <begin position="122"/>
        <end position="143"/>
    </location>
</feature>
<proteinExistence type="predicted"/>
<evidence type="ECO:0000313" key="3">
    <source>
        <dbReference type="Proteomes" id="UP001306950"/>
    </source>
</evidence>
<sequence>MTYIRNGWGHVRSQFPSVIILFLYQLLWGLFLYRLVSSAVSDVLSRYPDPPPTEMSRILYLLEGQFELRHNPAVYQYIWLLLAMIALRLLLSPLIQAGILYGLKPSEERGSGLPFFRGMKEFWKPVVLFYLLELALLALPSFWVLPQLQALLPRLAVPGSRLAPVLIGCGILLGWMVYAWLVRQLLLFAQFGYLFKAGLWTSLLLSLRHLLPGIAISLILGATGAGLFLLFGTVSWIWTGLLALILQQSYPFIRSLWQVWTLTSQYQLWYTKTQKS</sequence>
<feature type="transmembrane region" description="Helical" evidence="1">
    <location>
        <begin position="193"/>
        <end position="220"/>
    </location>
</feature>
<dbReference type="EMBL" id="JAZHPZ010000021">
    <property type="protein sequence ID" value="MEF2968971.1"/>
    <property type="molecule type" value="Genomic_DNA"/>
</dbReference>
<evidence type="ECO:0000313" key="2">
    <source>
        <dbReference type="EMBL" id="MEF2968971.1"/>
    </source>
</evidence>
<keyword evidence="1" id="KW-0472">Membrane</keyword>
<name>A0ABU7W0F0_9BACL</name>
<feature type="transmembrane region" description="Helical" evidence="1">
    <location>
        <begin position="163"/>
        <end position="181"/>
    </location>
</feature>
<feature type="transmembrane region" description="Helical" evidence="1">
    <location>
        <begin position="15"/>
        <end position="36"/>
    </location>
</feature>
<comment type="caution">
    <text evidence="2">The sequence shown here is derived from an EMBL/GenBank/DDBJ whole genome shotgun (WGS) entry which is preliminary data.</text>
</comment>
<accession>A0ABU7W0F0</accession>